<evidence type="ECO:0000256" key="2">
    <source>
        <dbReference type="ARBA" id="ARBA00016807"/>
    </source>
</evidence>
<protein>
    <recommendedName>
        <fullName evidence="2">Regulatory protein zeste</fullName>
    </recommendedName>
</protein>
<dbReference type="InterPro" id="IPR028002">
    <property type="entry name" value="Myb_DNA-bind_5"/>
</dbReference>
<sequence length="96" mass="11097">MSGTKKSGDRNFSDPEVNFLLEHVDGRKDIIESKKTYNVATKIKITAWTKIIKEFNENSERQDKTIQQLQTEWKDLKKVQKNIEISGVPTMKTIKG</sequence>
<organism evidence="5 6">
    <name type="scientific">Romanomermis culicivorax</name>
    <name type="common">Nematode worm</name>
    <dbReference type="NCBI Taxonomy" id="13658"/>
    <lineage>
        <taxon>Eukaryota</taxon>
        <taxon>Metazoa</taxon>
        <taxon>Ecdysozoa</taxon>
        <taxon>Nematoda</taxon>
        <taxon>Enoplea</taxon>
        <taxon>Dorylaimia</taxon>
        <taxon>Mermithida</taxon>
        <taxon>Mermithoidea</taxon>
        <taxon>Mermithidae</taxon>
        <taxon>Romanomermis</taxon>
    </lineage>
</organism>
<proteinExistence type="predicted"/>
<evidence type="ECO:0000259" key="4">
    <source>
        <dbReference type="Pfam" id="PF13873"/>
    </source>
</evidence>
<evidence type="ECO:0000256" key="3">
    <source>
        <dbReference type="ARBA" id="ARBA00025466"/>
    </source>
</evidence>
<keyword evidence="5" id="KW-1185">Reference proteome</keyword>
<reference evidence="6" key="1">
    <citation type="submission" date="2022-11" db="UniProtKB">
        <authorList>
            <consortium name="WormBaseParasite"/>
        </authorList>
    </citation>
    <scope>IDENTIFICATION</scope>
</reference>
<dbReference type="Pfam" id="PF13873">
    <property type="entry name" value="Myb_DNA-bind_5"/>
    <property type="match status" value="1"/>
</dbReference>
<evidence type="ECO:0000313" key="6">
    <source>
        <dbReference type="WBParaSite" id="nRc.2.0.1.t17332-RA"/>
    </source>
</evidence>
<evidence type="ECO:0000256" key="1">
    <source>
        <dbReference type="ARBA" id="ARBA00011764"/>
    </source>
</evidence>
<dbReference type="PANTHER" id="PTHR21411:SF0">
    <property type="entry name" value="REGULATORY PROTEIN ZESTE"/>
    <property type="match status" value="1"/>
</dbReference>
<dbReference type="AlphaFoldDB" id="A0A915IU34"/>
<comment type="function">
    <text evidence="3">Involved in transvection phenomena (= synapsis-dependent gene expression), where the synaptic pairing of chromosomes carrying genes with which zeste interacts influences the expression of these genes. Zeste binds to DNA and stimulates transcription from a nearby promoter.</text>
</comment>
<dbReference type="PANTHER" id="PTHR21411">
    <property type="entry name" value="APONTIC"/>
    <property type="match status" value="1"/>
</dbReference>
<dbReference type="Proteomes" id="UP000887565">
    <property type="component" value="Unplaced"/>
</dbReference>
<dbReference type="WBParaSite" id="nRc.2.0.1.t17332-RA">
    <property type="protein sequence ID" value="nRc.2.0.1.t17332-RA"/>
    <property type="gene ID" value="nRc.2.0.1.g17332"/>
</dbReference>
<feature type="domain" description="Myb/SANT-like DNA-binding" evidence="4">
    <location>
        <begin position="10"/>
        <end position="81"/>
    </location>
</feature>
<comment type="subunit">
    <text evidence="1">Self-associates forming complexes of several hundred monomers.</text>
</comment>
<evidence type="ECO:0000313" key="5">
    <source>
        <dbReference type="Proteomes" id="UP000887565"/>
    </source>
</evidence>
<accession>A0A915IU34</accession>
<name>A0A915IU34_ROMCU</name>